<dbReference type="GO" id="GO:0031419">
    <property type="term" value="F:cobalamin binding"/>
    <property type="evidence" value="ECO:0007669"/>
    <property type="project" value="InterPro"/>
</dbReference>
<dbReference type="EMBL" id="CP010978">
    <property type="protein sequence ID" value="AJQ26601.1"/>
    <property type="molecule type" value="Genomic_DNA"/>
</dbReference>
<evidence type="ECO:0000256" key="1">
    <source>
        <dbReference type="ARBA" id="ARBA00001966"/>
    </source>
</evidence>
<evidence type="ECO:0000256" key="4">
    <source>
        <dbReference type="ARBA" id="ARBA00022691"/>
    </source>
</evidence>
<reference evidence="11" key="2">
    <citation type="submission" date="2015-02" db="EMBL/GenBank/DDBJ databases">
        <title>Complete Genome Sequence of Pelosinus fermentans JBW45.</title>
        <authorList>
            <person name="De Leon K.B."/>
            <person name="Utturkar S.M."/>
            <person name="Camilleri L.B."/>
            <person name="Arkin A.P."/>
            <person name="Fields M.W."/>
            <person name="Brown S.D."/>
            <person name="Wall J.D."/>
        </authorList>
    </citation>
    <scope>NUCLEOTIDE SEQUENCE [LARGE SCALE GENOMIC DNA]</scope>
    <source>
        <strain evidence="11">JBW45</strain>
    </source>
</reference>
<keyword evidence="3" id="KW-0808">Transferase</keyword>
<sequence>METIDCYFVGINTVSIAKQRNFAKIIHGENSHEYRDDSNFRFVKCNNKLYTQSQIFELFYNDEKVSNSYELSVFEETFNSAIAYLGTYLTKRGLSIEYINSFNSEKEELASKLVGANIHAVAIPTTHYTTAFPITEIVSFIKKYDAKVKIIVGGPFITNQVRSLNGDALQRLFYSIGADIYVYNSEGEYALNETVKAIKDSLPLDSISNIYYKKNNKFVINDYYPEENDLDNNSTDWNLFANRLGKYVSVRSAMSCPFSCGFCTYGGRGFKEKYRYSSIETLEKELDDLKNSGKVSGIFFSDNTFNVPLKRFKDILRLMIRKRYNFKWQTHIRCQFIDEETAALLQESGCVQVFCGLESGSQKILNNMNKRATLEECKKGIELLNKYNIMSVASFFIGYPGESDETAMETFKFIEETKPTFFQIRLWWYAQNAPIFNQKEKYNLTGSGFNWCHETMNADYAHELVDKFYLTIKNSTHLGDTQNIFDMKNRGISVNNIKGFVDAFNNCVKERLGNPSVEETSCELLDKLRIAAKRCVVSHES</sequence>
<dbReference type="GO" id="GO:0046872">
    <property type="term" value="F:metal ion binding"/>
    <property type="evidence" value="ECO:0007669"/>
    <property type="project" value="UniProtKB-KW"/>
</dbReference>
<dbReference type="PANTHER" id="PTHR43409">
    <property type="entry name" value="ANAEROBIC MAGNESIUM-PROTOPORPHYRIN IX MONOMETHYL ESTER CYCLASE-RELATED"/>
    <property type="match status" value="1"/>
</dbReference>
<evidence type="ECO:0000256" key="3">
    <source>
        <dbReference type="ARBA" id="ARBA00022679"/>
    </source>
</evidence>
<evidence type="ECO:0000259" key="8">
    <source>
        <dbReference type="PROSITE" id="PS51332"/>
    </source>
</evidence>
<dbReference type="GO" id="GO:0051539">
    <property type="term" value="F:4 iron, 4 sulfur cluster binding"/>
    <property type="evidence" value="ECO:0007669"/>
    <property type="project" value="UniProtKB-KW"/>
</dbReference>
<dbReference type="Proteomes" id="UP000005361">
    <property type="component" value="Chromosome"/>
</dbReference>
<proteinExistence type="predicted"/>
<dbReference type="InterPro" id="IPR036724">
    <property type="entry name" value="Cobalamin-bd_sf"/>
</dbReference>
<gene>
    <name evidence="10" type="ORF">JBW_01249</name>
</gene>
<dbReference type="PROSITE" id="PS51918">
    <property type="entry name" value="RADICAL_SAM"/>
    <property type="match status" value="1"/>
</dbReference>
<dbReference type="GO" id="GO:0003824">
    <property type="term" value="F:catalytic activity"/>
    <property type="evidence" value="ECO:0007669"/>
    <property type="project" value="InterPro"/>
</dbReference>
<evidence type="ECO:0000259" key="9">
    <source>
        <dbReference type="PROSITE" id="PS51918"/>
    </source>
</evidence>
<dbReference type="SFLD" id="SFLDG01082">
    <property type="entry name" value="B12-binding_domain_containing"/>
    <property type="match status" value="1"/>
</dbReference>
<dbReference type="InterPro" id="IPR023404">
    <property type="entry name" value="rSAM_horseshoe"/>
</dbReference>
<keyword evidence="7" id="KW-0411">Iron-sulfur</keyword>
<dbReference type="Gene3D" id="3.40.50.280">
    <property type="entry name" value="Cobalamin-binding domain"/>
    <property type="match status" value="1"/>
</dbReference>
<dbReference type="InterPro" id="IPR058240">
    <property type="entry name" value="rSAM_sf"/>
</dbReference>
<dbReference type="HOGENOM" id="CLU_021907_0_0_9"/>
<dbReference type="SUPFAM" id="SSF102114">
    <property type="entry name" value="Radical SAM enzymes"/>
    <property type="match status" value="1"/>
</dbReference>
<keyword evidence="6" id="KW-0408">Iron</keyword>
<evidence type="ECO:0000256" key="2">
    <source>
        <dbReference type="ARBA" id="ARBA00022603"/>
    </source>
</evidence>
<evidence type="ECO:0000256" key="6">
    <source>
        <dbReference type="ARBA" id="ARBA00023004"/>
    </source>
</evidence>
<dbReference type="InterPro" id="IPR034466">
    <property type="entry name" value="Methyltransferase_Class_B"/>
</dbReference>
<protein>
    <submittedName>
        <fullName evidence="10">Radical SAM domain protein</fullName>
    </submittedName>
</protein>
<organism evidence="10 11">
    <name type="scientific">Pelosinus fermentans JBW45</name>
    <dbReference type="NCBI Taxonomy" id="1192197"/>
    <lineage>
        <taxon>Bacteria</taxon>
        <taxon>Bacillati</taxon>
        <taxon>Bacillota</taxon>
        <taxon>Negativicutes</taxon>
        <taxon>Selenomonadales</taxon>
        <taxon>Sporomusaceae</taxon>
        <taxon>Pelosinus</taxon>
    </lineage>
</organism>
<dbReference type="GO" id="GO:0005829">
    <property type="term" value="C:cytosol"/>
    <property type="evidence" value="ECO:0007669"/>
    <property type="project" value="TreeGrafter"/>
</dbReference>
<feature type="domain" description="Radical SAM core" evidence="9">
    <location>
        <begin position="242"/>
        <end position="473"/>
    </location>
</feature>
<dbReference type="KEGG" id="pft:JBW_01249"/>
<dbReference type="InterPro" id="IPR006158">
    <property type="entry name" value="Cobalamin-bd"/>
</dbReference>
<dbReference type="InterPro" id="IPR007197">
    <property type="entry name" value="rSAM"/>
</dbReference>
<dbReference type="CDD" id="cd01335">
    <property type="entry name" value="Radical_SAM"/>
    <property type="match status" value="1"/>
</dbReference>
<reference evidence="10 11" key="1">
    <citation type="journal article" date="2015" name="Genome Announc.">
        <title>Complete Genome Sequence of Pelosinus fermentans JBW45, a Member of a Remarkably Competitive Group of Negativicutes in the Firmicutes Phylum.</title>
        <authorList>
            <person name="De Leon K.B."/>
            <person name="Utturkar S.M."/>
            <person name="Camilleri L.B."/>
            <person name="Elias D.A."/>
            <person name="Arkin A.P."/>
            <person name="Fields M.W."/>
            <person name="Brown S.D."/>
            <person name="Wall J.D."/>
        </authorList>
    </citation>
    <scope>NUCLEOTIDE SEQUENCE [LARGE SCALE GENOMIC DNA]</scope>
    <source>
        <strain evidence="10 11">JBW45</strain>
    </source>
</reference>
<dbReference type="AlphaFoldDB" id="I8TV32"/>
<evidence type="ECO:0000256" key="5">
    <source>
        <dbReference type="ARBA" id="ARBA00022723"/>
    </source>
</evidence>
<evidence type="ECO:0000313" key="11">
    <source>
        <dbReference type="Proteomes" id="UP000005361"/>
    </source>
</evidence>
<keyword evidence="4" id="KW-0949">S-adenosyl-L-methionine</keyword>
<dbReference type="InterPro" id="IPR051198">
    <property type="entry name" value="BchE-like"/>
</dbReference>
<name>I8TV32_9FIRM</name>
<dbReference type="STRING" id="1192197.JBW_01249"/>
<evidence type="ECO:0000313" key="10">
    <source>
        <dbReference type="EMBL" id="AJQ26601.1"/>
    </source>
</evidence>
<dbReference type="SUPFAM" id="SSF52242">
    <property type="entry name" value="Cobalamin (vitamin B12)-binding domain"/>
    <property type="match status" value="1"/>
</dbReference>
<dbReference type="InterPro" id="IPR006638">
    <property type="entry name" value="Elp3/MiaA/NifB-like_rSAM"/>
</dbReference>
<dbReference type="SFLD" id="SFLDS00029">
    <property type="entry name" value="Radical_SAM"/>
    <property type="match status" value="1"/>
</dbReference>
<dbReference type="Gene3D" id="3.80.30.20">
    <property type="entry name" value="tm_1862 like domain"/>
    <property type="match status" value="1"/>
</dbReference>
<keyword evidence="5" id="KW-0479">Metal-binding</keyword>
<keyword evidence="2" id="KW-0489">Methyltransferase</keyword>
<dbReference type="PANTHER" id="PTHR43409:SF7">
    <property type="entry name" value="BLL1977 PROTEIN"/>
    <property type="match status" value="1"/>
</dbReference>
<dbReference type="OrthoDB" id="9801424at2"/>
<accession>I8TV32</accession>
<dbReference type="Pfam" id="PF04055">
    <property type="entry name" value="Radical_SAM"/>
    <property type="match status" value="1"/>
</dbReference>
<feature type="domain" description="B12-binding" evidence="8">
    <location>
        <begin position="64"/>
        <end position="205"/>
    </location>
</feature>
<comment type="cofactor">
    <cofactor evidence="1">
        <name>[4Fe-4S] cluster</name>
        <dbReference type="ChEBI" id="CHEBI:49883"/>
    </cofactor>
</comment>
<dbReference type="SMART" id="SM00729">
    <property type="entry name" value="Elp3"/>
    <property type="match status" value="1"/>
</dbReference>
<dbReference type="SFLD" id="SFLDG01123">
    <property type="entry name" value="methyltransferase_(Class_B)"/>
    <property type="match status" value="1"/>
</dbReference>
<dbReference type="PROSITE" id="PS51332">
    <property type="entry name" value="B12_BINDING"/>
    <property type="match status" value="1"/>
</dbReference>
<evidence type="ECO:0000256" key="7">
    <source>
        <dbReference type="ARBA" id="ARBA00023014"/>
    </source>
</evidence>
<dbReference type="RefSeq" id="WP_007957023.1">
    <property type="nucleotide sequence ID" value="NZ_CP010978.1"/>
</dbReference>